<feature type="region of interest" description="Disordered" evidence="1">
    <location>
        <begin position="129"/>
        <end position="155"/>
    </location>
</feature>
<dbReference type="EMBL" id="CAJNNV010012065">
    <property type="protein sequence ID" value="CAE8600358.1"/>
    <property type="molecule type" value="Genomic_DNA"/>
</dbReference>
<organism evidence="2 3">
    <name type="scientific">Polarella glacialis</name>
    <name type="common">Dinoflagellate</name>
    <dbReference type="NCBI Taxonomy" id="89957"/>
    <lineage>
        <taxon>Eukaryota</taxon>
        <taxon>Sar</taxon>
        <taxon>Alveolata</taxon>
        <taxon>Dinophyceae</taxon>
        <taxon>Suessiales</taxon>
        <taxon>Suessiaceae</taxon>
        <taxon>Polarella</taxon>
    </lineage>
</organism>
<evidence type="ECO:0000313" key="3">
    <source>
        <dbReference type="Proteomes" id="UP000654075"/>
    </source>
</evidence>
<evidence type="ECO:0000256" key="1">
    <source>
        <dbReference type="SAM" id="MobiDB-lite"/>
    </source>
</evidence>
<gene>
    <name evidence="2" type="ORF">PGLA1383_LOCUS18687</name>
</gene>
<comment type="caution">
    <text evidence="2">The sequence shown here is derived from an EMBL/GenBank/DDBJ whole genome shotgun (WGS) entry which is preliminary data.</text>
</comment>
<name>A0A813EE20_POLGL</name>
<feature type="region of interest" description="Disordered" evidence="1">
    <location>
        <begin position="171"/>
        <end position="214"/>
    </location>
</feature>
<accession>A0A813EE20</accession>
<proteinExistence type="predicted"/>
<feature type="non-terminal residue" evidence="2">
    <location>
        <position position="1"/>
    </location>
</feature>
<feature type="compositionally biased region" description="Basic and acidic residues" evidence="1">
    <location>
        <begin position="193"/>
        <end position="214"/>
    </location>
</feature>
<reference evidence="2" key="1">
    <citation type="submission" date="2021-02" db="EMBL/GenBank/DDBJ databases">
        <authorList>
            <person name="Dougan E. K."/>
            <person name="Rhodes N."/>
            <person name="Thang M."/>
            <person name="Chan C."/>
        </authorList>
    </citation>
    <scope>NUCLEOTIDE SEQUENCE</scope>
</reference>
<protein>
    <submittedName>
        <fullName evidence="2">Uncharacterized protein</fullName>
    </submittedName>
</protein>
<keyword evidence="3" id="KW-1185">Reference proteome</keyword>
<dbReference type="AlphaFoldDB" id="A0A813EE20"/>
<sequence>VLPACDTARRLLAVEYARLHWRLKTSSKADSSEGWWVVQVTPSPGAQPPRPLLSEIAASSGASAAGNLLPALGSQPCLRFLGLKGPGDEVYDLLGDLPGLLGLRPGCRTGEVIAFVDRSGTAAAAFRRLTGQATGSEPTPLRSSPGGWTQGTQGGQAASSIRVVLEQTLGSTPGSAGLAAKPSFEVPAGGDGWDSKDNNDHPEELHDVPDSWED</sequence>
<evidence type="ECO:0000313" key="2">
    <source>
        <dbReference type="EMBL" id="CAE8600358.1"/>
    </source>
</evidence>
<dbReference type="Proteomes" id="UP000654075">
    <property type="component" value="Unassembled WGS sequence"/>
</dbReference>